<keyword evidence="2" id="KW-0813">Transport</keyword>
<dbReference type="Proteomes" id="UP000549343">
    <property type="component" value="Unassembled WGS sequence"/>
</dbReference>
<feature type="compositionally biased region" description="Polar residues" evidence="7">
    <location>
        <begin position="790"/>
        <end position="800"/>
    </location>
</feature>
<evidence type="ECO:0000256" key="7">
    <source>
        <dbReference type="SAM" id="MobiDB-lite"/>
    </source>
</evidence>
<comment type="caution">
    <text evidence="10">The sequence shown here is derived from an EMBL/GenBank/DDBJ whole genome shotgun (WGS) entry which is preliminary data.</text>
</comment>
<dbReference type="InterPro" id="IPR020846">
    <property type="entry name" value="MFS_dom"/>
</dbReference>
<feature type="transmembrane region" description="Helical" evidence="8">
    <location>
        <begin position="264"/>
        <end position="282"/>
    </location>
</feature>
<accession>A0A7W7IKC8</accession>
<dbReference type="PROSITE" id="PS50850">
    <property type="entry name" value="MFS"/>
    <property type="match status" value="1"/>
</dbReference>
<evidence type="ECO:0000256" key="4">
    <source>
        <dbReference type="ARBA" id="ARBA00022692"/>
    </source>
</evidence>
<keyword evidence="3" id="KW-1003">Cell membrane</keyword>
<dbReference type="AlphaFoldDB" id="A0A7W7IKC8"/>
<dbReference type="InterPro" id="IPR036259">
    <property type="entry name" value="MFS_trans_sf"/>
</dbReference>
<keyword evidence="4 8" id="KW-0812">Transmembrane</keyword>
<dbReference type="RefSeq" id="WP_184889872.1">
    <property type="nucleotide sequence ID" value="NZ_JACHMV010000001.1"/>
</dbReference>
<feature type="compositionally biased region" description="Gly residues" evidence="7">
    <location>
        <begin position="858"/>
        <end position="868"/>
    </location>
</feature>
<dbReference type="PANTHER" id="PTHR42718:SF46">
    <property type="entry name" value="BLR6921 PROTEIN"/>
    <property type="match status" value="1"/>
</dbReference>
<sequence>MTRGRYRWALAVVAVSAFMTTMDNTVVFTALPTIMADLDMSSSAKDWVATGYILMFSCLMIMGGRLADVYGCRVTFTSGMIVFTAASAVCGLAQSSDVLILARIVQGAGAALVLPATQVMVTVGRNDKQRSIGNIAFIGAASSATALGPTIGGVIVQHWHWGWIFLINIVPGILVTVLGLFVLTSKGENKHARIDLPGVLISATMLFAFIYGLESGNKHGWSNPSVLSVFALGGIALACFVLVESWAPDPMIDLRFFRNRVFTGGLMSQMLYGIGFNGMMFYSQPFLQRFLGFSPPEAGLVMLPPAIAIMVLTPIAFLLATKVGPRPAIGFGMALMGLGMFLFSTLQTGDGYAELMPGVMLVGVGAALGMPLVMYVLKAVPEQRAGVASGVINVIREASGAFGIAIVGLLIHAVPDEGADAAELETFRDGTSSGLILGAGLVLIGGVISALTLPSRRGWLGPKHGKKPPVIPDPAETTPDLVPAASRTSLDLAVASASPPNAPLPLPTTWENEDMPDPVPGPHWWADTDPKPTDDTFTWHKEAGPWPPPPTTTPPPRTWEDWPTDPTPTPPECPTPPWSPPVPTSASPTPQPTPEAHQDTGPGRAATDPLRPVTPPIDTSTPSTGHTDLPTGGGTLPPTAPHAGPAYQPATSTPGPRIRPEERPAEHGAKSPDATETTPITQPIPILDTTPTPPPTGPENHPAQGGATEHTPTQTSAASEASGGTAGLFTEPEERPVGGAARGAAGSRSGGHPGALPGRSGAPWGAAGHEQSSTLDDPAPGAMRHGASLRTGSGTSSNPAESERLDDGSTVLGGAESAPAGQVTPPPADDLAGDEDRTVEGEATLHGVAQDSDSPQVAGGGAAQGGVEGQPPGSPALPGVQTPPEASLRSAQHTSDSGGTVQSGSQGQSPEDSPTFPSDETPPETSVDSAQHGSDSRGTAQSGSQGRPVGDSPVFPGDESSPEASVHDAQRVSDGGGTALGGSEGQLSGGAAVFPGGETSAEASVGGVERVGDGGGAVSGTGSSRPGELRVSSSGGRTQGAGGEAPSRGVEWDPEEGGERPTPPEGWYEPYVPEEKPVDEPQPKPRGDAW</sequence>
<dbReference type="InterPro" id="IPR011701">
    <property type="entry name" value="MFS"/>
</dbReference>
<feature type="compositionally biased region" description="Basic and acidic residues" evidence="7">
    <location>
        <begin position="658"/>
        <end position="670"/>
    </location>
</feature>
<feature type="compositionally biased region" description="Gly residues" evidence="7">
    <location>
        <begin position="974"/>
        <end position="988"/>
    </location>
</feature>
<feature type="compositionally biased region" description="Polar residues" evidence="7">
    <location>
        <begin position="910"/>
        <end position="945"/>
    </location>
</feature>
<dbReference type="NCBIfam" id="TIGR00711">
    <property type="entry name" value="efflux_EmrB"/>
    <property type="match status" value="1"/>
</dbReference>
<dbReference type="EMBL" id="JACHMV010000001">
    <property type="protein sequence ID" value="MBB4778694.1"/>
    <property type="molecule type" value="Genomic_DNA"/>
</dbReference>
<feature type="compositionally biased region" description="Basic and acidic residues" evidence="7">
    <location>
        <begin position="526"/>
        <end position="543"/>
    </location>
</feature>
<feature type="region of interest" description="Disordered" evidence="7">
    <location>
        <begin position="459"/>
        <end position="481"/>
    </location>
</feature>
<dbReference type="GO" id="GO:0022857">
    <property type="term" value="F:transmembrane transporter activity"/>
    <property type="evidence" value="ECO:0007669"/>
    <property type="project" value="InterPro"/>
</dbReference>
<name>A0A7W7IKC8_9ACTN</name>
<evidence type="ECO:0000256" key="1">
    <source>
        <dbReference type="ARBA" id="ARBA00004651"/>
    </source>
</evidence>
<evidence type="ECO:0000259" key="9">
    <source>
        <dbReference type="PROSITE" id="PS50850"/>
    </source>
</evidence>
<evidence type="ECO:0000256" key="5">
    <source>
        <dbReference type="ARBA" id="ARBA00022989"/>
    </source>
</evidence>
<feature type="domain" description="Major facilitator superfamily (MFS) profile" evidence="9">
    <location>
        <begin position="9"/>
        <end position="457"/>
    </location>
</feature>
<evidence type="ECO:0000256" key="6">
    <source>
        <dbReference type="ARBA" id="ARBA00023136"/>
    </source>
</evidence>
<evidence type="ECO:0000313" key="11">
    <source>
        <dbReference type="Proteomes" id="UP000549343"/>
    </source>
</evidence>
<feature type="compositionally biased region" description="Pro residues" evidence="7">
    <location>
        <begin position="565"/>
        <end position="593"/>
    </location>
</feature>
<feature type="compositionally biased region" description="Low complexity" evidence="7">
    <location>
        <begin position="897"/>
        <end position="909"/>
    </location>
</feature>
<feature type="transmembrane region" description="Helical" evidence="8">
    <location>
        <begin position="435"/>
        <end position="453"/>
    </location>
</feature>
<feature type="transmembrane region" description="Helical" evidence="8">
    <location>
        <begin position="328"/>
        <end position="346"/>
    </location>
</feature>
<feature type="transmembrane region" description="Helical" evidence="8">
    <location>
        <begin position="302"/>
        <end position="321"/>
    </location>
</feature>
<feature type="transmembrane region" description="Helical" evidence="8">
    <location>
        <begin position="358"/>
        <end position="377"/>
    </location>
</feature>
<dbReference type="PANTHER" id="PTHR42718">
    <property type="entry name" value="MAJOR FACILITATOR SUPERFAMILY MULTIDRUG TRANSPORTER MFSC"/>
    <property type="match status" value="1"/>
</dbReference>
<feature type="transmembrane region" description="Helical" evidence="8">
    <location>
        <begin position="225"/>
        <end position="243"/>
    </location>
</feature>
<evidence type="ECO:0000256" key="3">
    <source>
        <dbReference type="ARBA" id="ARBA00022475"/>
    </source>
</evidence>
<feature type="compositionally biased region" description="Low complexity" evidence="7">
    <location>
        <begin position="738"/>
        <end position="747"/>
    </location>
</feature>
<feature type="transmembrane region" description="Helical" evidence="8">
    <location>
        <begin position="47"/>
        <end position="67"/>
    </location>
</feature>
<dbReference type="InterPro" id="IPR004638">
    <property type="entry name" value="EmrB-like"/>
</dbReference>
<dbReference type="CDD" id="cd17321">
    <property type="entry name" value="MFS_MMR_MDR_like"/>
    <property type="match status" value="1"/>
</dbReference>
<dbReference type="GO" id="GO:0005886">
    <property type="term" value="C:plasma membrane"/>
    <property type="evidence" value="ECO:0007669"/>
    <property type="project" value="UniProtKB-SubCell"/>
</dbReference>
<keyword evidence="5 8" id="KW-1133">Transmembrane helix</keyword>
<feature type="transmembrane region" description="Helical" evidence="8">
    <location>
        <begin position="194"/>
        <end position="213"/>
    </location>
</feature>
<feature type="region of interest" description="Disordered" evidence="7">
    <location>
        <begin position="495"/>
        <end position="1090"/>
    </location>
</feature>
<feature type="transmembrane region" description="Helical" evidence="8">
    <location>
        <begin position="100"/>
        <end position="123"/>
    </location>
</feature>
<feature type="compositionally biased region" description="Low complexity" evidence="7">
    <location>
        <begin position="675"/>
        <end position="690"/>
    </location>
</feature>
<gene>
    <name evidence="10" type="ORF">F4557_007112</name>
</gene>
<feature type="compositionally biased region" description="Pro residues" evidence="7">
    <location>
        <begin position="545"/>
        <end position="557"/>
    </location>
</feature>
<dbReference type="SUPFAM" id="SSF103473">
    <property type="entry name" value="MFS general substrate transporter"/>
    <property type="match status" value="1"/>
</dbReference>
<evidence type="ECO:0000256" key="2">
    <source>
        <dbReference type="ARBA" id="ARBA00022448"/>
    </source>
</evidence>
<evidence type="ECO:0000256" key="8">
    <source>
        <dbReference type="SAM" id="Phobius"/>
    </source>
</evidence>
<protein>
    <submittedName>
        <fullName evidence="10">EmrB/QacA subfamily drug resistance transporter</fullName>
    </submittedName>
</protein>
<proteinExistence type="predicted"/>
<feature type="transmembrane region" description="Helical" evidence="8">
    <location>
        <begin position="74"/>
        <end position="94"/>
    </location>
</feature>
<keyword evidence="6 8" id="KW-0472">Membrane</keyword>
<feature type="transmembrane region" description="Helical" evidence="8">
    <location>
        <begin position="161"/>
        <end position="182"/>
    </location>
</feature>
<dbReference type="Gene3D" id="1.20.1250.20">
    <property type="entry name" value="MFS general substrate transporter like domains"/>
    <property type="match status" value="1"/>
</dbReference>
<dbReference type="Gene3D" id="1.20.1720.10">
    <property type="entry name" value="Multidrug resistance protein D"/>
    <property type="match status" value="1"/>
</dbReference>
<feature type="compositionally biased region" description="Basic and acidic residues" evidence="7">
    <location>
        <begin position="1073"/>
        <end position="1090"/>
    </location>
</feature>
<feature type="transmembrane region" description="Helical" evidence="8">
    <location>
        <begin position="135"/>
        <end position="155"/>
    </location>
</feature>
<comment type="subcellular location">
    <subcellularLocation>
        <location evidence="1">Cell membrane</location>
        <topology evidence="1">Multi-pass membrane protein</topology>
    </subcellularLocation>
</comment>
<dbReference type="PRINTS" id="PR01036">
    <property type="entry name" value="TCRTETB"/>
</dbReference>
<reference evidence="10 11" key="1">
    <citation type="submission" date="2020-08" db="EMBL/GenBank/DDBJ databases">
        <title>Sequencing the genomes of 1000 actinobacteria strains.</title>
        <authorList>
            <person name="Klenk H.-P."/>
        </authorList>
    </citation>
    <scope>NUCLEOTIDE SEQUENCE [LARGE SCALE GENOMIC DNA]</scope>
    <source>
        <strain evidence="10 11">DSM 44772</strain>
    </source>
</reference>
<organism evidence="10 11">
    <name type="scientific">Actinomadura livida</name>
    <dbReference type="NCBI Taxonomy" id="79909"/>
    <lineage>
        <taxon>Bacteria</taxon>
        <taxon>Bacillati</taxon>
        <taxon>Actinomycetota</taxon>
        <taxon>Actinomycetes</taxon>
        <taxon>Streptosporangiales</taxon>
        <taxon>Thermomonosporaceae</taxon>
        <taxon>Actinomadura</taxon>
    </lineage>
</organism>
<dbReference type="Pfam" id="PF07690">
    <property type="entry name" value="MFS_1"/>
    <property type="match status" value="1"/>
</dbReference>
<evidence type="ECO:0000313" key="10">
    <source>
        <dbReference type="EMBL" id="MBB4778694.1"/>
    </source>
</evidence>
<feature type="compositionally biased region" description="Low complexity" evidence="7">
    <location>
        <begin position="713"/>
        <end position="723"/>
    </location>
</feature>